<organism evidence="2 3">
    <name type="scientific">Eufriesea mexicana</name>
    <dbReference type="NCBI Taxonomy" id="516756"/>
    <lineage>
        <taxon>Eukaryota</taxon>
        <taxon>Metazoa</taxon>
        <taxon>Ecdysozoa</taxon>
        <taxon>Arthropoda</taxon>
        <taxon>Hexapoda</taxon>
        <taxon>Insecta</taxon>
        <taxon>Pterygota</taxon>
        <taxon>Neoptera</taxon>
        <taxon>Endopterygota</taxon>
        <taxon>Hymenoptera</taxon>
        <taxon>Apocrita</taxon>
        <taxon>Aculeata</taxon>
        <taxon>Apoidea</taxon>
        <taxon>Anthophila</taxon>
        <taxon>Apidae</taxon>
        <taxon>Eufriesea</taxon>
    </lineage>
</organism>
<evidence type="ECO:0000313" key="2">
    <source>
        <dbReference type="EMBL" id="OAD62772.1"/>
    </source>
</evidence>
<accession>A0A310SNU0</accession>
<dbReference type="EMBL" id="KQ759817">
    <property type="protein sequence ID" value="OAD62772.1"/>
    <property type="molecule type" value="Genomic_DNA"/>
</dbReference>
<name>A0A310SNU0_9HYME</name>
<dbReference type="Pfam" id="PF09495">
    <property type="entry name" value="DUF2462"/>
    <property type="match status" value="1"/>
</dbReference>
<protein>
    <submittedName>
        <fullName evidence="2">Uncharacterized protein</fullName>
    </submittedName>
</protein>
<dbReference type="OrthoDB" id="6261058at2759"/>
<keyword evidence="3" id="KW-1185">Reference proteome</keyword>
<evidence type="ECO:0000256" key="1">
    <source>
        <dbReference type="SAM" id="MobiDB-lite"/>
    </source>
</evidence>
<feature type="compositionally biased region" description="Basic residues" evidence="1">
    <location>
        <begin position="1"/>
        <end position="10"/>
    </location>
</feature>
<sequence>MAQGKLKVKSKVPSPIKNKNKGKNKKSLAIQRRSNAPIQPKKRKFEEAHKLKQMITRTVNKAMEDELRKKALDGKKSLKKVQLATKNNS</sequence>
<gene>
    <name evidence="2" type="ORF">WN48_07229</name>
</gene>
<evidence type="ECO:0000313" key="3">
    <source>
        <dbReference type="Proteomes" id="UP000250275"/>
    </source>
</evidence>
<dbReference type="AlphaFoldDB" id="A0A310SNU0"/>
<dbReference type="Proteomes" id="UP000250275">
    <property type="component" value="Unassembled WGS sequence"/>
</dbReference>
<reference evidence="2 3" key="1">
    <citation type="submission" date="2015-07" db="EMBL/GenBank/DDBJ databases">
        <title>The genome of Eufriesea mexicana.</title>
        <authorList>
            <person name="Pan H."/>
            <person name="Kapheim K."/>
        </authorList>
    </citation>
    <scope>NUCLEOTIDE SEQUENCE [LARGE SCALE GENOMIC DNA]</scope>
    <source>
        <strain evidence="2">0111107269</strain>
        <tissue evidence="2">Whole body</tissue>
    </source>
</reference>
<feature type="region of interest" description="Disordered" evidence="1">
    <location>
        <begin position="1"/>
        <end position="42"/>
    </location>
</feature>
<dbReference type="InterPro" id="IPR019034">
    <property type="entry name" value="UPF0390"/>
</dbReference>
<proteinExistence type="predicted"/>